<dbReference type="PANTHER" id="PTHR22966:SF61">
    <property type="entry name" value="2-AMINOETHANETHIOL DIOXYGENASE"/>
    <property type="match status" value="1"/>
</dbReference>
<dbReference type="PANTHER" id="PTHR22966">
    <property type="entry name" value="2-AMINOETHANETHIOL DIOXYGENASE"/>
    <property type="match status" value="1"/>
</dbReference>
<dbReference type="Pfam" id="PF07847">
    <property type="entry name" value="PCO_ADO"/>
    <property type="match status" value="1"/>
</dbReference>
<dbReference type="CDD" id="cd20289">
    <property type="entry name" value="cupin_ADO"/>
    <property type="match status" value="1"/>
</dbReference>
<dbReference type="InterPro" id="IPR014710">
    <property type="entry name" value="RmlC-like_jellyroll"/>
</dbReference>
<dbReference type="SUPFAM" id="SSF51182">
    <property type="entry name" value="RmlC-like cupins"/>
    <property type="match status" value="1"/>
</dbReference>
<dbReference type="InterPro" id="IPR011051">
    <property type="entry name" value="RmlC_Cupin_sf"/>
</dbReference>
<dbReference type="GeneID" id="9060218"/>
<name>C5L7B2_PERM5</name>
<evidence type="ECO:0000313" key="4">
    <source>
        <dbReference type="EMBL" id="EER07374.1"/>
    </source>
</evidence>
<dbReference type="GO" id="GO:0016702">
    <property type="term" value="F:oxidoreductase activity, acting on single donors with incorporation of molecular oxygen, incorporation of two atoms of oxygen"/>
    <property type="evidence" value="ECO:0007669"/>
    <property type="project" value="InterPro"/>
</dbReference>
<evidence type="ECO:0000256" key="1">
    <source>
        <dbReference type="ARBA" id="ARBA00022723"/>
    </source>
</evidence>
<evidence type="ECO:0008006" key="6">
    <source>
        <dbReference type="Google" id="ProtNLM"/>
    </source>
</evidence>
<keyword evidence="5" id="KW-1185">Reference proteome</keyword>
<dbReference type="Proteomes" id="UP000007800">
    <property type="component" value="Unassembled WGS sequence"/>
</dbReference>
<sequence>MNRLISMVTGMGRPSHLPRRQPFNLSWLAESPEKLRNLIGVLHRRKGELRRLTENEGVYKEVYASMDVMMAEDFGIDVGEDIPEWARDGDIFYQSIIDIPDFCLCAFMLMPKATLPYHDHPHQHVVSRVVSGTLTADVFNPIAPYRSLVGQVFAVKPVVELNGEHKQGTTMFLNPAYANIHSFVNLTNEPCVFVDLIMPPYGNNVSTPAEPFISYFERRSMSDDGEQELVVIDEPEDFATVNIPSRLHVTCS</sequence>
<dbReference type="GO" id="GO:0046872">
    <property type="term" value="F:metal ion binding"/>
    <property type="evidence" value="ECO:0007669"/>
    <property type="project" value="UniProtKB-KW"/>
</dbReference>
<dbReference type="AlphaFoldDB" id="C5L7B2"/>
<dbReference type="InParanoid" id="C5L7B2"/>
<protein>
    <recommendedName>
        <fullName evidence="6">Cysteine dioxygenase</fullName>
    </recommendedName>
</protein>
<accession>C5L7B2</accession>
<keyword evidence="2" id="KW-0560">Oxidoreductase</keyword>
<keyword evidence="3" id="KW-0408">Iron</keyword>
<dbReference type="RefSeq" id="XP_002775558.1">
    <property type="nucleotide sequence ID" value="XM_002775512.1"/>
</dbReference>
<organism evidence="5">
    <name type="scientific">Perkinsus marinus (strain ATCC 50983 / TXsc)</name>
    <dbReference type="NCBI Taxonomy" id="423536"/>
    <lineage>
        <taxon>Eukaryota</taxon>
        <taxon>Sar</taxon>
        <taxon>Alveolata</taxon>
        <taxon>Perkinsozoa</taxon>
        <taxon>Perkinsea</taxon>
        <taxon>Perkinsida</taxon>
        <taxon>Perkinsidae</taxon>
        <taxon>Perkinsus</taxon>
    </lineage>
</organism>
<evidence type="ECO:0000256" key="3">
    <source>
        <dbReference type="ARBA" id="ARBA00023004"/>
    </source>
</evidence>
<keyword evidence="1" id="KW-0479">Metal-binding</keyword>
<reference evidence="4 5" key="1">
    <citation type="submission" date="2008-07" db="EMBL/GenBank/DDBJ databases">
        <authorList>
            <person name="El-Sayed N."/>
            <person name="Caler E."/>
            <person name="Inman J."/>
            <person name="Amedeo P."/>
            <person name="Hass B."/>
            <person name="Wortman J."/>
        </authorList>
    </citation>
    <scope>NUCLEOTIDE SEQUENCE [LARGE SCALE GENOMIC DNA]</scope>
    <source>
        <strain evidence="5">ATCC 50983 / TXsc</strain>
    </source>
</reference>
<dbReference type="Gene3D" id="2.60.120.10">
    <property type="entry name" value="Jelly Rolls"/>
    <property type="match status" value="1"/>
</dbReference>
<proteinExistence type="predicted"/>
<gene>
    <name evidence="4" type="ORF">Pmar_PMAR020538</name>
</gene>
<evidence type="ECO:0000313" key="5">
    <source>
        <dbReference type="Proteomes" id="UP000007800"/>
    </source>
</evidence>
<dbReference type="OrthoDB" id="271433at2759"/>
<evidence type="ECO:0000256" key="2">
    <source>
        <dbReference type="ARBA" id="ARBA00023002"/>
    </source>
</evidence>
<dbReference type="OMA" id="CAFMLMP"/>
<dbReference type="EMBL" id="GG679899">
    <property type="protein sequence ID" value="EER07374.1"/>
    <property type="molecule type" value="Genomic_DNA"/>
</dbReference>
<dbReference type="InterPro" id="IPR012864">
    <property type="entry name" value="PCO/ADO"/>
</dbReference>